<gene>
    <name evidence="1" type="ORF">JRO89_XS07G0078200</name>
</gene>
<dbReference type="EMBL" id="JAFEMO010000007">
    <property type="protein sequence ID" value="KAH7567468.1"/>
    <property type="molecule type" value="Genomic_DNA"/>
</dbReference>
<protein>
    <submittedName>
        <fullName evidence="1">Uncharacterized protein</fullName>
    </submittedName>
</protein>
<name>A0ABQ8HT19_9ROSI</name>
<evidence type="ECO:0000313" key="2">
    <source>
        <dbReference type="Proteomes" id="UP000827721"/>
    </source>
</evidence>
<dbReference type="Proteomes" id="UP000827721">
    <property type="component" value="Unassembled WGS sequence"/>
</dbReference>
<organism evidence="1 2">
    <name type="scientific">Xanthoceras sorbifolium</name>
    <dbReference type="NCBI Taxonomy" id="99658"/>
    <lineage>
        <taxon>Eukaryota</taxon>
        <taxon>Viridiplantae</taxon>
        <taxon>Streptophyta</taxon>
        <taxon>Embryophyta</taxon>
        <taxon>Tracheophyta</taxon>
        <taxon>Spermatophyta</taxon>
        <taxon>Magnoliopsida</taxon>
        <taxon>eudicotyledons</taxon>
        <taxon>Gunneridae</taxon>
        <taxon>Pentapetalae</taxon>
        <taxon>rosids</taxon>
        <taxon>malvids</taxon>
        <taxon>Sapindales</taxon>
        <taxon>Sapindaceae</taxon>
        <taxon>Xanthoceroideae</taxon>
        <taxon>Xanthoceras</taxon>
    </lineage>
</organism>
<comment type="caution">
    <text evidence="1">The sequence shown here is derived from an EMBL/GenBank/DDBJ whole genome shotgun (WGS) entry which is preliminary data.</text>
</comment>
<sequence length="79" mass="8859">MRQQTMYYGNAIDSCGDPALSLLSLMCCVVWIFCFRNQVIHDFKVLLGEDYWEKAGVFLADFVQACEASKAVPLSSSAR</sequence>
<reference evidence="1 2" key="1">
    <citation type="submission" date="2021-02" db="EMBL/GenBank/DDBJ databases">
        <title>Plant Genome Project.</title>
        <authorList>
            <person name="Zhang R.-G."/>
        </authorList>
    </citation>
    <scope>NUCLEOTIDE SEQUENCE [LARGE SCALE GENOMIC DNA]</scope>
    <source>
        <tissue evidence="1">Leaves</tissue>
    </source>
</reference>
<accession>A0ABQ8HT19</accession>
<evidence type="ECO:0000313" key="1">
    <source>
        <dbReference type="EMBL" id="KAH7567468.1"/>
    </source>
</evidence>
<proteinExistence type="predicted"/>
<keyword evidence="2" id="KW-1185">Reference proteome</keyword>